<comment type="caution">
    <text evidence="2">The sequence shown here is derived from an EMBL/GenBank/DDBJ whole genome shotgun (WGS) entry which is preliminary data.</text>
</comment>
<feature type="domain" description="F-box associated beta-propeller type 1" evidence="1">
    <location>
        <begin position="47"/>
        <end position="261"/>
    </location>
</feature>
<sequence length="327" mass="37137">MYHSAIASRLASAFSRQSEFSIRIKSPPSRFAITQGPLASGLESALTVLHSSNGLMLCTTSFYYSYVVCNLTTQKFMVLPKLALVSKWYHRSRYYCLIYHPKKSPYYKVVVASFSFDSDTSQFDVYSSESGSWKSTVASTPRIPNPWLVYRAVWNGAILWMSCRPGTQSCSEHDHFYVQFDIDAERPTTTGVPSTGYHLNGILYFGECGGHLLLIQFPCHNATEFRVLEMMDRENKFQWTVKYRVGLQPLTSPQRSTCRFLVISVMNVGANEDDLAVVLYVPRKVIQYNIKCKTLKVLCDLAGSDFSTCVPRPSMHSYRFIESLMPV</sequence>
<reference evidence="2" key="1">
    <citation type="submission" date="2019-11" db="EMBL/GenBank/DDBJ databases">
        <authorList>
            <person name="Liu Y."/>
            <person name="Hou J."/>
            <person name="Li T.-Q."/>
            <person name="Guan C.-H."/>
            <person name="Wu X."/>
            <person name="Wu H.-Z."/>
            <person name="Ling F."/>
            <person name="Zhang R."/>
            <person name="Shi X.-G."/>
            <person name="Ren J.-P."/>
            <person name="Chen E.-F."/>
            <person name="Sun J.-M."/>
        </authorList>
    </citation>
    <scope>NUCLEOTIDE SEQUENCE</scope>
    <source>
        <strain evidence="2">Adult_tree_wgs_1</strain>
        <tissue evidence="2">Leaves</tissue>
    </source>
</reference>
<accession>A0A834LBG5</accession>
<name>A0A834LBG5_RHOSS</name>
<protein>
    <recommendedName>
        <fullName evidence="1">F-box associated beta-propeller type 1 domain-containing protein</fullName>
    </recommendedName>
</protein>
<dbReference type="OrthoDB" id="591557at2759"/>
<dbReference type="Proteomes" id="UP000626092">
    <property type="component" value="Unassembled WGS sequence"/>
</dbReference>
<gene>
    <name evidence="2" type="ORF">RHSIM_Rhsim10G0184200</name>
</gene>
<dbReference type="Pfam" id="PF07734">
    <property type="entry name" value="FBA_1"/>
    <property type="match status" value="1"/>
</dbReference>
<dbReference type="PANTHER" id="PTHR35546:SF115">
    <property type="entry name" value="F-BOX DOMAIN-CONTAINING PROTEIN"/>
    <property type="match status" value="1"/>
</dbReference>
<proteinExistence type="predicted"/>
<keyword evidence="3" id="KW-1185">Reference proteome</keyword>
<organism evidence="2 3">
    <name type="scientific">Rhododendron simsii</name>
    <name type="common">Sims's rhododendron</name>
    <dbReference type="NCBI Taxonomy" id="118357"/>
    <lineage>
        <taxon>Eukaryota</taxon>
        <taxon>Viridiplantae</taxon>
        <taxon>Streptophyta</taxon>
        <taxon>Embryophyta</taxon>
        <taxon>Tracheophyta</taxon>
        <taxon>Spermatophyta</taxon>
        <taxon>Magnoliopsida</taxon>
        <taxon>eudicotyledons</taxon>
        <taxon>Gunneridae</taxon>
        <taxon>Pentapetalae</taxon>
        <taxon>asterids</taxon>
        <taxon>Ericales</taxon>
        <taxon>Ericaceae</taxon>
        <taxon>Ericoideae</taxon>
        <taxon>Rhodoreae</taxon>
        <taxon>Rhododendron</taxon>
    </lineage>
</organism>
<dbReference type="InterPro" id="IPR055290">
    <property type="entry name" value="At3g26010-like"/>
</dbReference>
<evidence type="ECO:0000313" key="3">
    <source>
        <dbReference type="Proteomes" id="UP000626092"/>
    </source>
</evidence>
<dbReference type="AlphaFoldDB" id="A0A834LBG5"/>
<dbReference type="PANTHER" id="PTHR35546">
    <property type="entry name" value="F-BOX PROTEIN INTERACTION DOMAIN PROTEIN-RELATED"/>
    <property type="match status" value="1"/>
</dbReference>
<evidence type="ECO:0000313" key="2">
    <source>
        <dbReference type="EMBL" id="KAF7128895.1"/>
    </source>
</evidence>
<evidence type="ECO:0000259" key="1">
    <source>
        <dbReference type="Pfam" id="PF07734"/>
    </source>
</evidence>
<dbReference type="InterPro" id="IPR006527">
    <property type="entry name" value="F-box-assoc_dom_typ1"/>
</dbReference>
<dbReference type="EMBL" id="WJXA01000010">
    <property type="protein sequence ID" value="KAF7128895.1"/>
    <property type="molecule type" value="Genomic_DNA"/>
</dbReference>